<dbReference type="OrthoDB" id="9801641at2"/>
<proteinExistence type="predicted"/>
<dbReference type="SUPFAM" id="SSF52402">
    <property type="entry name" value="Adenine nucleotide alpha hydrolases-like"/>
    <property type="match status" value="1"/>
</dbReference>
<keyword evidence="5" id="KW-0028">Amino-acid biosynthesis</keyword>
<dbReference type="PATRIC" id="fig|1813736.3.peg.768"/>
<dbReference type="EMBL" id="CP015136">
    <property type="protein sequence ID" value="AMY07560.1"/>
    <property type="molecule type" value="Genomic_DNA"/>
</dbReference>
<dbReference type="InterPro" id="IPR048267">
    <property type="entry name" value="Arginosuc_syn_N"/>
</dbReference>
<evidence type="ECO:0000259" key="8">
    <source>
        <dbReference type="Pfam" id="PF00764"/>
    </source>
</evidence>
<dbReference type="GO" id="GO:0006526">
    <property type="term" value="P:L-arginine biosynthetic process"/>
    <property type="evidence" value="ECO:0007669"/>
    <property type="project" value="UniProtKB-UniPathway"/>
</dbReference>
<keyword evidence="6" id="KW-0547">Nucleotide-binding</keyword>
<keyword evidence="7" id="KW-0067">ATP-binding</keyword>
<evidence type="ECO:0000256" key="7">
    <source>
        <dbReference type="ARBA" id="ARBA00022840"/>
    </source>
</evidence>
<dbReference type="EC" id="6.3.4.5" evidence="2"/>
<evidence type="ECO:0000256" key="5">
    <source>
        <dbReference type="ARBA" id="ARBA00022605"/>
    </source>
</evidence>
<dbReference type="Pfam" id="PF00764">
    <property type="entry name" value="Arginosuc_synth"/>
    <property type="match status" value="1"/>
</dbReference>
<gene>
    <name evidence="10" type="primary">argG_1</name>
    <name evidence="10" type="ORF">LuPra_00733</name>
</gene>
<dbReference type="UniPathway" id="UPA00068">
    <property type="reaction ID" value="UER00113"/>
</dbReference>
<dbReference type="PANTHER" id="PTHR11587:SF2">
    <property type="entry name" value="ARGININOSUCCINATE SYNTHASE"/>
    <property type="match status" value="1"/>
</dbReference>
<dbReference type="GO" id="GO:0000050">
    <property type="term" value="P:urea cycle"/>
    <property type="evidence" value="ECO:0007669"/>
    <property type="project" value="TreeGrafter"/>
</dbReference>
<name>A0A143PH08_LUTPR</name>
<protein>
    <recommendedName>
        <fullName evidence="2">argininosuccinate synthase</fullName>
        <ecNumber evidence="2">6.3.4.5</ecNumber>
    </recommendedName>
</protein>
<evidence type="ECO:0000256" key="3">
    <source>
        <dbReference type="ARBA" id="ARBA00022571"/>
    </source>
</evidence>
<dbReference type="RefSeq" id="WP_110169501.1">
    <property type="nucleotide sequence ID" value="NZ_CP015136.1"/>
</dbReference>
<dbReference type="GO" id="GO:0005737">
    <property type="term" value="C:cytoplasm"/>
    <property type="evidence" value="ECO:0007669"/>
    <property type="project" value="TreeGrafter"/>
</dbReference>
<dbReference type="Pfam" id="PF20979">
    <property type="entry name" value="Arginosuc_syn_C"/>
    <property type="match status" value="1"/>
</dbReference>
<evidence type="ECO:0000256" key="4">
    <source>
        <dbReference type="ARBA" id="ARBA00022598"/>
    </source>
</evidence>
<evidence type="ECO:0000256" key="2">
    <source>
        <dbReference type="ARBA" id="ARBA00012286"/>
    </source>
</evidence>
<dbReference type="GO" id="GO:0000053">
    <property type="term" value="P:argininosuccinate metabolic process"/>
    <property type="evidence" value="ECO:0007669"/>
    <property type="project" value="TreeGrafter"/>
</dbReference>
<dbReference type="InterPro" id="IPR024074">
    <property type="entry name" value="AS_cat/multimer_dom_body"/>
</dbReference>
<feature type="domain" description="Arginosuccinate synthase C-terminal" evidence="9">
    <location>
        <begin position="185"/>
        <end position="340"/>
    </location>
</feature>
<dbReference type="InterPro" id="IPR048268">
    <property type="entry name" value="Arginosuc_syn_C"/>
</dbReference>
<keyword evidence="3" id="KW-0055">Arginine biosynthesis</keyword>
<dbReference type="Gene3D" id="3.90.1260.10">
    <property type="entry name" value="Argininosuccinate synthetase, chain A, domain 2"/>
    <property type="match status" value="1"/>
</dbReference>
<sequence>MSQQRVVLAHAGDAATLCAIPWLARDAEVVTVTVDVGQGESLLAVRERALEAGAVRAHVLDARESLAEDVVLRALRAGAVGFDGDPHAAVLALPSVAAQVAMVANMEQADALAHGGTGQAAARMARLLAATSRIALRPSVETMPVDARDEAMSALQVAAEALPAVRATLWGRSLVVDGPIDARVDEARFTQTRAVTRGPDAPAMIGIGFEAGTPRRVNGVVMPLVELLSSLDTIAGAHGVGRIDVLVPEGAAVRREVAEAPAATVLQIAMRELEALTLPWSLRTLRRRLAESYVDVLRTGDWHGLTRASIDALADRALANASATIHLRLFKGGVQVMGREKH</sequence>
<dbReference type="AlphaFoldDB" id="A0A143PH08"/>
<dbReference type="InterPro" id="IPR014729">
    <property type="entry name" value="Rossmann-like_a/b/a_fold"/>
</dbReference>
<dbReference type="InterPro" id="IPR001518">
    <property type="entry name" value="Arginosuc_synth"/>
</dbReference>
<comment type="pathway">
    <text evidence="1">Amino-acid biosynthesis; L-arginine biosynthesis; L-arginine from L-ornithine and carbamoyl phosphate: step 2/3.</text>
</comment>
<dbReference type="SUPFAM" id="SSF69864">
    <property type="entry name" value="Argininosuccinate synthetase, C-terminal domain"/>
    <property type="match status" value="1"/>
</dbReference>
<evidence type="ECO:0000313" key="11">
    <source>
        <dbReference type="Proteomes" id="UP000076079"/>
    </source>
</evidence>
<dbReference type="Proteomes" id="UP000076079">
    <property type="component" value="Chromosome"/>
</dbReference>
<feature type="domain" description="Arginosuccinate synthase-like N-terminal" evidence="8">
    <location>
        <begin position="5"/>
        <end position="121"/>
    </location>
</feature>
<dbReference type="KEGG" id="abac:LuPra_00733"/>
<dbReference type="Gene3D" id="3.40.50.620">
    <property type="entry name" value="HUPs"/>
    <property type="match status" value="1"/>
</dbReference>
<keyword evidence="11" id="KW-1185">Reference proteome</keyword>
<accession>A0A143PH08</accession>
<reference evidence="10 11" key="1">
    <citation type="journal article" date="2016" name="Genome Announc.">
        <title>First Complete Genome Sequence of a Subdivision 6 Acidobacterium Strain.</title>
        <authorList>
            <person name="Huang S."/>
            <person name="Vieira S."/>
            <person name="Bunk B."/>
            <person name="Riedel T."/>
            <person name="Sproer C."/>
            <person name="Overmann J."/>
        </authorList>
    </citation>
    <scope>NUCLEOTIDE SEQUENCE [LARGE SCALE GENOMIC DNA]</scope>
    <source>
        <strain evidence="11">DSM 100886 HEG_-6_39</strain>
    </source>
</reference>
<dbReference type="GO" id="GO:0005524">
    <property type="term" value="F:ATP binding"/>
    <property type="evidence" value="ECO:0007669"/>
    <property type="project" value="UniProtKB-KW"/>
</dbReference>
<evidence type="ECO:0000313" key="10">
    <source>
        <dbReference type="EMBL" id="AMY07560.1"/>
    </source>
</evidence>
<dbReference type="GO" id="GO:0004055">
    <property type="term" value="F:argininosuccinate synthase activity"/>
    <property type="evidence" value="ECO:0007669"/>
    <property type="project" value="UniProtKB-EC"/>
</dbReference>
<keyword evidence="4 10" id="KW-0436">Ligase</keyword>
<organism evidence="10 11">
    <name type="scientific">Luteitalea pratensis</name>
    <dbReference type="NCBI Taxonomy" id="1855912"/>
    <lineage>
        <taxon>Bacteria</taxon>
        <taxon>Pseudomonadati</taxon>
        <taxon>Acidobacteriota</taxon>
        <taxon>Vicinamibacteria</taxon>
        <taxon>Vicinamibacterales</taxon>
        <taxon>Vicinamibacteraceae</taxon>
        <taxon>Luteitalea</taxon>
    </lineage>
</organism>
<reference evidence="11" key="2">
    <citation type="submission" date="2016-04" db="EMBL/GenBank/DDBJ databases">
        <title>First Complete Genome Sequence of a Subdivision 6 Acidobacterium.</title>
        <authorList>
            <person name="Huang S."/>
            <person name="Vieira S."/>
            <person name="Bunk B."/>
            <person name="Riedel T."/>
            <person name="Sproeer C."/>
            <person name="Overmann J."/>
        </authorList>
    </citation>
    <scope>NUCLEOTIDE SEQUENCE [LARGE SCALE GENOMIC DNA]</scope>
    <source>
        <strain evidence="11">DSM 100886 HEG_-6_39</strain>
    </source>
</reference>
<dbReference type="STRING" id="1855912.LuPra_00733"/>
<evidence type="ECO:0000256" key="6">
    <source>
        <dbReference type="ARBA" id="ARBA00022741"/>
    </source>
</evidence>
<dbReference type="PANTHER" id="PTHR11587">
    <property type="entry name" value="ARGININOSUCCINATE SYNTHASE"/>
    <property type="match status" value="1"/>
</dbReference>
<evidence type="ECO:0000259" key="9">
    <source>
        <dbReference type="Pfam" id="PF20979"/>
    </source>
</evidence>
<evidence type="ECO:0000256" key="1">
    <source>
        <dbReference type="ARBA" id="ARBA00004967"/>
    </source>
</evidence>